<dbReference type="InterPro" id="IPR015421">
    <property type="entry name" value="PyrdxlP-dep_Trfase_major"/>
</dbReference>
<evidence type="ECO:0000313" key="1">
    <source>
        <dbReference type="EMBL" id="MBA2133296.1"/>
    </source>
</evidence>
<dbReference type="Proteomes" id="UP000657177">
    <property type="component" value="Unassembled WGS sequence"/>
</dbReference>
<sequence length="413" mass="44736">MTKTSGLALIKQAEESLAPVFARFEELALYNQEKVLAAFKAEKVGAHHFTTSTGYGYGDVGRETLERVFARAFGAEAALVRQQIVSGTHAINLGLSGLLRPGDELVFATGLPYATLRTVCGLEGNVPGNLQEYGVKIKVIPLLPEGQIDQERLLGALTDRTRMVAFQRSCGYENRRSFMIKQLAPVFAALRQLPKAPIIFVDNCYGEFVEKEEPLAVGADLIAGSLIKNPGGGWVPSGGYLAGKKELIDLVAARLYAPGLGGEVGPSLMNLRLFFQGLFDAPHRVYEMLKAAALFAWVFAELGFTVAPTATEPRTDVIQRIDFGTPERLLAVCRSIQAISPVDSYLTPEPAAMPGYQDRVVMAAGTFINGSTSELTADAPFRPPYSLYFQGSLSYLHAKIALASILKQLKIDS</sequence>
<protein>
    <submittedName>
        <fullName evidence="1">Methionine gamma-lyase family protein</fullName>
    </submittedName>
</protein>
<dbReference type="EMBL" id="JAAKDE010000013">
    <property type="protein sequence ID" value="MBA2133296.1"/>
    <property type="molecule type" value="Genomic_DNA"/>
</dbReference>
<comment type="caution">
    <text evidence="1">The sequence shown here is derived from an EMBL/GenBank/DDBJ whole genome shotgun (WGS) entry which is preliminary data.</text>
</comment>
<evidence type="ECO:0000313" key="2">
    <source>
        <dbReference type="Proteomes" id="UP000657177"/>
    </source>
</evidence>
<dbReference type="Gene3D" id="3.90.1150.60">
    <property type="entry name" value="Methioning gamme-lyase, C-terminal domain"/>
    <property type="match status" value="1"/>
</dbReference>
<proteinExistence type="predicted"/>
<organism evidence="1 2">
    <name type="scientific">Capillibacterium thermochitinicola</name>
    <dbReference type="NCBI Taxonomy" id="2699427"/>
    <lineage>
        <taxon>Bacteria</taxon>
        <taxon>Bacillati</taxon>
        <taxon>Bacillota</taxon>
        <taxon>Capillibacterium</taxon>
    </lineage>
</organism>
<dbReference type="PANTHER" id="PTHR46658">
    <property type="entry name" value="CYS OR MET METABOLISM PYRIDOXAL-PHOSPHATE-DEPENDENT ENZYME"/>
    <property type="match status" value="1"/>
</dbReference>
<dbReference type="InterPro" id="IPR015424">
    <property type="entry name" value="PyrdxlP-dep_Trfase"/>
</dbReference>
<dbReference type="Pfam" id="PF06838">
    <property type="entry name" value="Met_gamma_lyase"/>
    <property type="match status" value="1"/>
</dbReference>
<reference evidence="1" key="1">
    <citation type="submission" date="2020-06" db="EMBL/GenBank/DDBJ databases">
        <title>Novel chitinolytic bacterium.</title>
        <authorList>
            <person name="Ungkulpasvich U."/>
            <person name="Kosugi A."/>
            <person name="Uke A."/>
        </authorList>
    </citation>
    <scope>NUCLEOTIDE SEQUENCE</scope>
    <source>
        <strain evidence="1">UUS1-1</strain>
    </source>
</reference>
<keyword evidence="2" id="KW-1185">Reference proteome</keyword>
<gene>
    <name evidence="1" type="ORF">G5B42_07040</name>
</gene>
<dbReference type="AlphaFoldDB" id="A0A8J6HSF4"/>
<name>A0A8J6HSF4_9FIRM</name>
<dbReference type="InterPro" id="IPR009651">
    <property type="entry name" value="Met_g_lyase_put"/>
</dbReference>
<dbReference type="PANTHER" id="PTHR46658:SF1">
    <property type="entry name" value="CYS OR MET METABOLISM PYRIDOXAL-PHOSPHATE-DEPENDENT ENZYME"/>
    <property type="match status" value="1"/>
</dbReference>
<dbReference type="Gene3D" id="3.40.640.10">
    <property type="entry name" value="Type I PLP-dependent aspartate aminotransferase-like (Major domain)"/>
    <property type="match status" value="1"/>
</dbReference>
<dbReference type="SUPFAM" id="SSF53383">
    <property type="entry name" value="PLP-dependent transferases"/>
    <property type="match status" value="1"/>
</dbReference>
<accession>A0A8J6HSF4</accession>